<reference evidence="2 3" key="1">
    <citation type="submission" date="2018-04" db="EMBL/GenBank/DDBJ databases">
        <title>Micromonosporas from Atacama Desert.</title>
        <authorList>
            <person name="Carro L."/>
            <person name="Klenk H.-P."/>
            <person name="Goodfellow M."/>
        </authorList>
    </citation>
    <scope>NUCLEOTIDE SEQUENCE [LARGE SCALE GENOMIC DNA]</scope>
    <source>
        <strain evidence="2 3">LB19</strain>
    </source>
</reference>
<dbReference type="AlphaFoldDB" id="A0A3N9XT63"/>
<dbReference type="EMBL" id="QDGB01000261">
    <property type="protein sequence ID" value="RQX16176.1"/>
    <property type="molecule type" value="Genomic_DNA"/>
</dbReference>
<feature type="compositionally biased region" description="Low complexity" evidence="1">
    <location>
        <begin position="62"/>
        <end position="74"/>
    </location>
</feature>
<feature type="compositionally biased region" description="Polar residues" evidence="1">
    <location>
        <begin position="32"/>
        <end position="47"/>
    </location>
</feature>
<organism evidence="2 3">
    <name type="scientific">Micromonospora ureilytica</name>
    <dbReference type="NCBI Taxonomy" id="709868"/>
    <lineage>
        <taxon>Bacteria</taxon>
        <taxon>Bacillati</taxon>
        <taxon>Actinomycetota</taxon>
        <taxon>Actinomycetes</taxon>
        <taxon>Micromonosporales</taxon>
        <taxon>Micromonosporaceae</taxon>
        <taxon>Micromonospora</taxon>
    </lineage>
</organism>
<protein>
    <submittedName>
        <fullName evidence="2">Uncharacterized protein</fullName>
    </submittedName>
</protein>
<name>A0A3N9XT63_9ACTN</name>
<proteinExistence type="predicted"/>
<evidence type="ECO:0000256" key="1">
    <source>
        <dbReference type="SAM" id="MobiDB-lite"/>
    </source>
</evidence>
<feature type="region of interest" description="Disordered" evidence="1">
    <location>
        <begin position="1"/>
        <end position="87"/>
    </location>
</feature>
<sequence>MVPPPAAPNGEPTAPVRPPGAAGTVTGVFDADQSTSVLDPPRTNATPFSLPATEAGNGVTVAPRAASARAASIRPDSRSVPSGSSRP</sequence>
<gene>
    <name evidence="2" type="ORF">DDE19_16360</name>
</gene>
<evidence type="ECO:0000313" key="2">
    <source>
        <dbReference type="EMBL" id="RQX16176.1"/>
    </source>
</evidence>
<comment type="caution">
    <text evidence="2">The sequence shown here is derived from an EMBL/GenBank/DDBJ whole genome shotgun (WGS) entry which is preliminary data.</text>
</comment>
<accession>A0A3N9XT63</accession>
<dbReference type="Proteomes" id="UP000278981">
    <property type="component" value="Unassembled WGS sequence"/>
</dbReference>
<evidence type="ECO:0000313" key="3">
    <source>
        <dbReference type="Proteomes" id="UP000278981"/>
    </source>
</evidence>